<dbReference type="PANTHER" id="PTHR16161">
    <property type="entry name" value="TRANSCRIPTIONAL PROTEIN SWT1"/>
    <property type="match status" value="1"/>
</dbReference>
<name>A0A6A4HGY2_9AGAR</name>
<dbReference type="Proteomes" id="UP000799118">
    <property type="component" value="Unassembled WGS sequence"/>
</dbReference>
<dbReference type="PANTHER" id="PTHR16161:SF0">
    <property type="entry name" value="TRANSCRIPTIONAL PROTEIN SWT1"/>
    <property type="match status" value="1"/>
</dbReference>
<dbReference type="InterPro" id="IPR052626">
    <property type="entry name" value="SWT1_Regulator"/>
</dbReference>
<dbReference type="GO" id="GO:0005634">
    <property type="term" value="C:nucleus"/>
    <property type="evidence" value="ECO:0007669"/>
    <property type="project" value="TreeGrafter"/>
</dbReference>
<dbReference type="AlphaFoldDB" id="A0A6A4HGY2"/>
<dbReference type="Gene3D" id="3.40.50.1010">
    <property type="entry name" value="5'-nuclease"/>
    <property type="match status" value="1"/>
</dbReference>
<gene>
    <name evidence="2" type="ORF">BT96DRAFT_87099</name>
</gene>
<accession>A0A6A4HGY2</accession>
<evidence type="ECO:0000313" key="2">
    <source>
        <dbReference type="EMBL" id="KAE9397133.1"/>
    </source>
</evidence>
<protein>
    <recommendedName>
        <fullName evidence="1">PIN domain-containing protein</fullName>
    </recommendedName>
</protein>
<feature type="domain" description="PIN" evidence="1">
    <location>
        <begin position="33"/>
        <end position="112"/>
    </location>
</feature>
<dbReference type="EMBL" id="ML769502">
    <property type="protein sequence ID" value="KAE9397133.1"/>
    <property type="molecule type" value="Genomic_DNA"/>
</dbReference>
<evidence type="ECO:0000259" key="1">
    <source>
        <dbReference type="Pfam" id="PF13638"/>
    </source>
</evidence>
<evidence type="ECO:0000313" key="3">
    <source>
        <dbReference type="Proteomes" id="UP000799118"/>
    </source>
</evidence>
<dbReference type="OrthoDB" id="2017974at2759"/>
<organism evidence="2 3">
    <name type="scientific">Gymnopus androsaceus JB14</name>
    <dbReference type="NCBI Taxonomy" id="1447944"/>
    <lineage>
        <taxon>Eukaryota</taxon>
        <taxon>Fungi</taxon>
        <taxon>Dikarya</taxon>
        <taxon>Basidiomycota</taxon>
        <taxon>Agaricomycotina</taxon>
        <taxon>Agaricomycetes</taxon>
        <taxon>Agaricomycetidae</taxon>
        <taxon>Agaricales</taxon>
        <taxon>Marasmiineae</taxon>
        <taxon>Omphalotaceae</taxon>
        <taxon>Gymnopus</taxon>
    </lineage>
</organism>
<keyword evidence="3" id="KW-1185">Reference proteome</keyword>
<sequence>MGFETQNPLEHFSPTANQDVEMQAPLAENSFYLVPDTNILLHHLDTLAKFADDFEKSPDCNLVIVIPTAVIEELDGQKKKKDGETGWFSRKASAWLWCKIREKKVLKGQGSREILSVGFIISMYLSLTEL</sequence>
<reference evidence="2" key="1">
    <citation type="journal article" date="2019" name="Environ. Microbiol.">
        <title>Fungal ecological strategies reflected in gene transcription - a case study of two litter decomposers.</title>
        <authorList>
            <person name="Barbi F."/>
            <person name="Kohler A."/>
            <person name="Barry K."/>
            <person name="Baskaran P."/>
            <person name="Daum C."/>
            <person name="Fauchery L."/>
            <person name="Ihrmark K."/>
            <person name="Kuo A."/>
            <person name="LaButti K."/>
            <person name="Lipzen A."/>
            <person name="Morin E."/>
            <person name="Grigoriev I.V."/>
            <person name="Henrissat B."/>
            <person name="Lindahl B."/>
            <person name="Martin F."/>
        </authorList>
    </citation>
    <scope>NUCLEOTIDE SEQUENCE</scope>
    <source>
        <strain evidence="2">JB14</strain>
    </source>
</reference>
<proteinExistence type="predicted"/>
<dbReference type="InterPro" id="IPR002716">
    <property type="entry name" value="PIN_dom"/>
</dbReference>
<dbReference type="Pfam" id="PF13638">
    <property type="entry name" value="PIN_4"/>
    <property type="match status" value="1"/>
</dbReference>